<dbReference type="STRING" id="869209.Tresu_0057"/>
<gene>
    <name evidence="2" type="ordered locus">Tresu_0057</name>
</gene>
<feature type="transmembrane region" description="Helical" evidence="1">
    <location>
        <begin position="215"/>
        <end position="234"/>
    </location>
</feature>
<protein>
    <submittedName>
        <fullName evidence="2">Uncharacterized protein</fullName>
    </submittedName>
</protein>
<dbReference type="eggNOG" id="ENOG5031DKX">
    <property type="taxonomic scope" value="Bacteria"/>
</dbReference>
<feature type="transmembrane region" description="Helical" evidence="1">
    <location>
        <begin position="285"/>
        <end position="304"/>
    </location>
</feature>
<accession>F2NU63</accession>
<reference evidence="3" key="2">
    <citation type="submission" date="2011-04" db="EMBL/GenBank/DDBJ databases">
        <title>The complete genome of chromosome of Treponema succinifaciens DSM 2489.</title>
        <authorList>
            <person name="Lucas S."/>
            <person name="Copeland A."/>
            <person name="Lapidus A."/>
            <person name="Bruce D."/>
            <person name="Goodwin L."/>
            <person name="Pitluck S."/>
            <person name="Peters L."/>
            <person name="Kyrpides N."/>
            <person name="Mavromatis K."/>
            <person name="Ivanova N."/>
            <person name="Ovchinnikova G."/>
            <person name="Teshima H."/>
            <person name="Detter J.C."/>
            <person name="Tapia R."/>
            <person name="Han C."/>
            <person name="Land M."/>
            <person name="Hauser L."/>
            <person name="Markowitz V."/>
            <person name="Cheng J.-F."/>
            <person name="Hugenholtz P."/>
            <person name="Woyke T."/>
            <person name="Wu D."/>
            <person name="Gronow S."/>
            <person name="Wellnitz S."/>
            <person name="Brambilla E."/>
            <person name="Klenk H.-P."/>
            <person name="Eisen J.A."/>
        </authorList>
    </citation>
    <scope>NUCLEOTIDE SEQUENCE [LARGE SCALE GENOMIC DNA]</scope>
    <source>
        <strain evidence="3">ATCC 33096 / DSM 2489 / 6091</strain>
    </source>
</reference>
<evidence type="ECO:0000256" key="1">
    <source>
        <dbReference type="SAM" id="Phobius"/>
    </source>
</evidence>
<dbReference type="GeneID" id="302997307"/>
<feature type="transmembrane region" description="Helical" evidence="1">
    <location>
        <begin position="82"/>
        <end position="103"/>
    </location>
</feature>
<dbReference type="RefSeq" id="WP_013700338.1">
    <property type="nucleotide sequence ID" value="NC_015385.1"/>
</dbReference>
<keyword evidence="1" id="KW-0812">Transmembrane</keyword>
<keyword evidence="1" id="KW-1133">Transmembrane helix</keyword>
<dbReference type="Proteomes" id="UP000006852">
    <property type="component" value="Chromosome"/>
</dbReference>
<feature type="transmembrane region" description="Helical" evidence="1">
    <location>
        <begin position="246"/>
        <end position="265"/>
    </location>
</feature>
<name>F2NU63_TRES6</name>
<proteinExistence type="predicted"/>
<dbReference type="KEGG" id="tsu:Tresu_0057"/>
<reference evidence="2 3" key="1">
    <citation type="journal article" date="2011" name="Stand. Genomic Sci.">
        <title>Complete genome sequence of Treponema succinifaciens type strain (6091).</title>
        <authorList>
            <person name="Han C."/>
            <person name="Gronow S."/>
            <person name="Teshima H."/>
            <person name="Lapidus A."/>
            <person name="Nolan M."/>
            <person name="Lucas S."/>
            <person name="Hammon N."/>
            <person name="Deshpande S."/>
            <person name="Cheng J.F."/>
            <person name="Zeytun A."/>
            <person name="Tapia R."/>
            <person name="Goodwin L."/>
            <person name="Pitluck S."/>
            <person name="Liolios K."/>
            <person name="Pagani I."/>
            <person name="Ivanova N."/>
            <person name="Mavromatis K."/>
            <person name="Mikhailova N."/>
            <person name="Huntemann M."/>
            <person name="Pati A."/>
            <person name="Chen A."/>
            <person name="Palaniappan K."/>
            <person name="Land M."/>
            <person name="Hauser L."/>
            <person name="Brambilla E.M."/>
            <person name="Rohde M."/>
            <person name="Goker M."/>
            <person name="Woyke T."/>
            <person name="Bristow J."/>
            <person name="Eisen J.A."/>
            <person name="Markowitz V."/>
            <person name="Hugenholtz P."/>
            <person name="Kyrpides N.C."/>
            <person name="Klenk H.P."/>
            <person name="Detter J.C."/>
        </authorList>
    </citation>
    <scope>NUCLEOTIDE SEQUENCE [LARGE SCALE GENOMIC DNA]</scope>
    <source>
        <strain evidence="3">ATCC 33096 / DSM 2489 / 6091</strain>
    </source>
</reference>
<evidence type="ECO:0000313" key="3">
    <source>
        <dbReference type="Proteomes" id="UP000006852"/>
    </source>
</evidence>
<keyword evidence="1" id="KW-0472">Membrane</keyword>
<feature type="transmembrane region" description="Helical" evidence="1">
    <location>
        <begin position="12"/>
        <end position="31"/>
    </location>
</feature>
<dbReference type="HOGENOM" id="CLU_863159_0_0_12"/>
<sequence>MNFICSIKIFAAYIAIVMLGLCTGAFLYMTYSLCTVLVAGQKFSAFSSGFFLQGIFEVLPTVLSLCPLFISFYLIRHKEIPWYSVLVCMILHLCLWIFFIPALKEKLEISVYKNKEMQAAVSLSPGYFRVSQDNRYVLYYSEVDSENNASGVCIDKSKSNGNVFTFSSEKPAIFQDEFSDPLIKNTVEMPVLLKQILKYFQKFTVSSYSRCSENFVSWIIFSSIIFAFTSVVWIKNISAWRLVNVLFILMDYIFVFFLNFFILGADDSLFQKIPILIKSVPTKSLLVFVLNIFIFVSAFVLWLISRLVKENSPEPAYYGDDL</sequence>
<keyword evidence="3" id="KW-1185">Reference proteome</keyword>
<dbReference type="AlphaFoldDB" id="F2NU63"/>
<evidence type="ECO:0000313" key="2">
    <source>
        <dbReference type="EMBL" id="AEB13027.1"/>
    </source>
</evidence>
<dbReference type="EMBL" id="CP002631">
    <property type="protein sequence ID" value="AEB13027.1"/>
    <property type="molecule type" value="Genomic_DNA"/>
</dbReference>
<feature type="transmembrane region" description="Helical" evidence="1">
    <location>
        <begin position="51"/>
        <end position="75"/>
    </location>
</feature>
<organism evidence="2 3">
    <name type="scientific">Treponema succinifaciens (strain ATCC 33096 / DSM 2489 / 6091)</name>
    <dbReference type="NCBI Taxonomy" id="869209"/>
    <lineage>
        <taxon>Bacteria</taxon>
        <taxon>Pseudomonadati</taxon>
        <taxon>Spirochaetota</taxon>
        <taxon>Spirochaetia</taxon>
        <taxon>Spirochaetales</taxon>
        <taxon>Treponemataceae</taxon>
        <taxon>Treponema</taxon>
    </lineage>
</organism>